<protein>
    <submittedName>
        <fullName evidence="1">Uncharacterized protein</fullName>
    </submittedName>
</protein>
<dbReference type="EMBL" id="RBRQ01000256">
    <property type="protein sequence ID" value="RMR05339.1"/>
    <property type="molecule type" value="Genomic_DNA"/>
</dbReference>
<dbReference type="AlphaFoldDB" id="A0A3M4RRL7"/>
<accession>A0A3M4RRL7</accession>
<evidence type="ECO:0000313" key="2">
    <source>
        <dbReference type="Proteomes" id="UP000276615"/>
    </source>
</evidence>
<dbReference type="Proteomes" id="UP000276615">
    <property type="component" value="Unassembled WGS sequence"/>
</dbReference>
<comment type="caution">
    <text evidence="1">The sequence shown here is derived from an EMBL/GenBank/DDBJ whole genome shotgun (WGS) entry which is preliminary data.</text>
</comment>
<sequence>MLLAWGSNAWPLLFNTKRLPTRSKSRVSKALSNSLSAALVADCESDTAMAALVVLPCCAMAQKICN</sequence>
<reference evidence="1 2" key="1">
    <citation type="submission" date="2018-08" db="EMBL/GenBank/DDBJ databases">
        <title>Recombination of ecologically and evolutionarily significant loci maintains genetic cohesion in the Pseudomonas syringae species complex.</title>
        <authorList>
            <person name="Dillon M."/>
            <person name="Thakur S."/>
            <person name="Almeida R.N.D."/>
            <person name="Weir B.S."/>
            <person name="Guttman D.S."/>
        </authorList>
    </citation>
    <scope>NUCLEOTIDE SEQUENCE [LARGE SCALE GENOMIC DNA]</scope>
    <source>
        <strain evidence="1 2">ICMP 8670</strain>
    </source>
</reference>
<organism evidence="1 2">
    <name type="scientific">Pseudomonas syringae pv. primulae</name>
    <dbReference type="NCBI Taxonomy" id="251707"/>
    <lineage>
        <taxon>Bacteria</taxon>
        <taxon>Pseudomonadati</taxon>
        <taxon>Pseudomonadota</taxon>
        <taxon>Gammaproteobacteria</taxon>
        <taxon>Pseudomonadales</taxon>
        <taxon>Pseudomonadaceae</taxon>
        <taxon>Pseudomonas</taxon>
    </lineage>
</organism>
<name>A0A3M4RRL7_9PSED</name>
<gene>
    <name evidence="1" type="ORF">ALP92_200017</name>
</gene>
<evidence type="ECO:0000313" key="1">
    <source>
        <dbReference type="EMBL" id="RMR05339.1"/>
    </source>
</evidence>
<proteinExistence type="predicted"/>